<dbReference type="PANTHER" id="PTHR21284:SF12">
    <property type="entry name" value="EG:80H7.2 PROTEIN"/>
    <property type="match status" value="1"/>
</dbReference>
<dbReference type="GO" id="GO:0016020">
    <property type="term" value="C:membrane"/>
    <property type="evidence" value="ECO:0007669"/>
    <property type="project" value="UniProtKB-SubCell"/>
</dbReference>
<keyword evidence="4 5" id="KW-0472">Membrane</keyword>
<feature type="transmembrane region" description="Helical" evidence="5">
    <location>
        <begin position="12"/>
        <end position="38"/>
    </location>
</feature>
<keyword evidence="3 5" id="KW-1133">Transmembrane helix</keyword>
<dbReference type="Proteomes" id="UP001497497">
    <property type="component" value="Unassembled WGS sequence"/>
</dbReference>
<evidence type="ECO:0000256" key="5">
    <source>
        <dbReference type="SAM" id="Phobius"/>
    </source>
</evidence>
<gene>
    <name evidence="6" type="ORF">GSLYS_00019010001</name>
</gene>
<protein>
    <submittedName>
        <fullName evidence="6">Uncharacterized protein</fullName>
    </submittedName>
</protein>
<dbReference type="Gene3D" id="1.20.140.150">
    <property type="match status" value="1"/>
</dbReference>
<feature type="transmembrane region" description="Helical" evidence="5">
    <location>
        <begin position="136"/>
        <end position="154"/>
    </location>
</feature>
<proteinExistence type="predicted"/>
<dbReference type="AlphaFoldDB" id="A0AAV2IHG2"/>
<feature type="transmembrane region" description="Helical" evidence="5">
    <location>
        <begin position="180"/>
        <end position="202"/>
    </location>
</feature>
<feature type="transmembrane region" description="Helical" evidence="5">
    <location>
        <begin position="101"/>
        <end position="124"/>
    </location>
</feature>
<dbReference type="InterPro" id="IPR004031">
    <property type="entry name" value="PMP22/EMP/MP20/Claudin"/>
</dbReference>
<name>A0AAV2IHG2_LYMST</name>
<organism evidence="6 7">
    <name type="scientific">Lymnaea stagnalis</name>
    <name type="common">Great pond snail</name>
    <name type="synonym">Helix stagnalis</name>
    <dbReference type="NCBI Taxonomy" id="6523"/>
    <lineage>
        <taxon>Eukaryota</taxon>
        <taxon>Metazoa</taxon>
        <taxon>Spiralia</taxon>
        <taxon>Lophotrochozoa</taxon>
        <taxon>Mollusca</taxon>
        <taxon>Gastropoda</taxon>
        <taxon>Heterobranchia</taxon>
        <taxon>Euthyneura</taxon>
        <taxon>Panpulmonata</taxon>
        <taxon>Hygrophila</taxon>
        <taxon>Lymnaeoidea</taxon>
        <taxon>Lymnaeidae</taxon>
        <taxon>Lymnaea</taxon>
    </lineage>
</organism>
<evidence type="ECO:0000256" key="1">
    <source>
        <dbReference type="ARBA" id="ARBA00004141"/>
    </source>
</evidence>
<keyword evidence="2 5" id="KW-0812">Transmembrane</keyword>
<evidence type="ECO:0000256" key="4">
    <source>
        <dbReference type="ARBA" id="ARBA00023136"/>
    </source>
</evidence>
<evidence type="ECO:0000313" key="7">
    <source>
        <dbReference type="Proteomes" id="UP001497497"/>
    </source>
</evidence>
<accession>A0AAV2IHG2</accession>
<dbReference type="Pfam" id="PF13903">
    <property type="entry name" value="Claudin_2"/>
    <property type="match status" value="1"/>
</dbReference>
<evidence type="ECO:0000256" key="3">
    <source>
        <dbReference type="ARBA" id="ARBA00022989"/>
    </source>
</evidence>
<dbReference type="PANTHER" id="PTHR21284">
    <property type="entry name" value="EG:80H7.2 PROTEIN"/>
    <property type="match status" value="1"/>
</dbReference>
<comment type="subcellular location">
    <subcellularLocation>
        <location evidence="1">Membrane</location>
        <topology evidence="1">Multi-pass membrane protein</topology>
    </subcellularLocation>
</comment>
<evidence type="ECO:0000313" key="6">
    <source>
        <dbReference type="EMBL" id="CAL1545527.1"/>
    </source>
</evidence>
<comment type="caution">
    <text evidence="6">The sequence shown here is derived from an EMBL/GenBank/DDBJ whole genome shotgun (WGS) entry which is preliminary data.</text>
</comment>
<dbReference type="EMBL" id="CAXITT010000719">
    <property type="protein sequence ID" value="CAL1545527.1"/>
    <property type="molecule type" value="Genomic_DNA"/>
</dbReference>
<sequence>MHAKIFSSKQHSTMASCILITAIICVLIATVAVIVAFATPNWAKFQGSPTKLCGCNDCDCGLWLQCAGGFSDGSIDNCKWYFTDEFRIEKLLPDWFKAVQGLMSCAIASSLIALIIGLFSLCCYCKSCSAHHAAGVFILLTFLLVTSAVCVFGAKGHLDHSMQVIVIDGNASSPYVLYGWSFWVAVSGAGMSLIASFLYLCVGRRDEYV</sequence>
<reference evidence="6 7" key="1">
    <citation type="submission" date="2024-04" db="EMBL/GenBank/DDBJ databases">
        <authorList>
            <consortium name="Genoscope - CEA"/>
            <person name="William W."/>
        </authorList>
    </citation>
    <scope>NUCLEOTIDE SEQUENCE [LARGE SCALE GENOMIC DNA]</scope>
</reference>
<evidence type="ECO:0000256" key="2">
    <source>
        <dbReference type="ARBA" id="ARBA00022692"/>
    </source>
</evidence>
<keyword evidence="7" id="KW-1185">Reference proteome</keyword>